<dbReference type="GO" id="GO:0016887">
    <property type="term" value="F:ATP hydrolysis activity"/>
    <property type="evidence" value="ECO:0007669"/>
    <property type="project" value="InterPro"/>
</dbReference>
<dbReference type="InterPro" id="IPR025662">
    <property type="entry name" value="Sigma_54_int_dom_ATP-bd_1"/>
</dbReference>
<dbReference type="EMBL" id="JAELVQ010000017">
    <property type="protein sequence ID" value="MBJ6368960.1"/>
    <property type="molecule type" value="Genomic_DNA"/>
</dbReference>
<comment type="similarity">
    <text evidence="5">Belongs to the ABC transporter superfamily. Macrolide exporter (TC 3.A.1.122) family.</text>
</comment>
<organism evidence="7 8">
    <name type="scientific">Snuella sedimenti</name>
    <dbReference type="NCBI Taxonomy" id="2798802"/>
    <lineage>
        <taxon>Bacteria</taxon>
        <taxon>Pseudomonadati</taxon>
        <taxon>Bacteroidota</taxon>
        <taxon>Flavobacteriia</taxon>
        <taxon>Flavobacteriales</taxon>
        <taxon>Flavobacteriaceae</taxon>
        <taxon>Snuella</taxon>
    </lineage>
</organism>
<evidence type="ECO:0000313" key="8">
    <source>
        <dbReference type="Proteomes" id="UP000610931"/>
    </source>
</evidence>
<dbReference type="InterPro" id="IPR003593">
    <property type="entry name" value="AAA+_ATPase"/>
</dbReference>
<dbReference type="PANTHER" id="PTHR42798">
    <property type="entry name" value="LIPOPROTEIN-RELEASING SYSTEM ATP-BINDING PROTEIN LOLD"/>
    <property type="match status" value="1"/>
</dbReference>
<dbReference type="GO" id="GO:0098796">
    <property type="term" value="C:membrane protein complex"/>
    <property type="evidence" value="ECO:0007669"/>
    <property type="project" value="UniProtKB-ARBA"/>
</dbReference>
<dbReference type="GO" id="GO:0005524">
    <property type="term" value="F:ATP binding"/>
    <property type="evidence" value="ECO:0007669"/>
    <property type="project" value="UniProtKB-KW"/>
</dbReference>
<evidence type="ECO:0000313" key="7">
    <source>
        <dbReference type="EMBL" id="MBJ6368960.1"/>
    </source>
</evidence>
<keyword evidence="1" id="KW-0813">Transport</keyword>
<dbReference type="InterPro" id="IPR003439">
    <property type="entry name" value="ABC_transporter-like_ATP-bd"/>
</dbReference>
<keyword evidence="3 7" id="KW-0067">ATP-binding</keyword>
<evidence type="ECO:0000259" key="6">
    <source>
        <dbReference type="PROSITE" id="PS50893"/>
    </source>
</evidence>
<dbReference type="FunFam" id="3.40.50.300:FF:000032">
    <property type="entry name" value="Export ABC transporter ATP-binding protein"/>
    <property type="match status" value="1"/>
</dbReference>
<accession>A0A8J7IYJ0</accession>
<keyword evidence="4" id="KW-1278">Translocase</keyword>
<dbReference type="Gene3D" id="3.40.50.300">
    <property type="entry name" value="P-loop containing nucleotide triphosphate hydrolases"/>
    <property type="match status" value="1"/>
</dbReference>
<sequence length="218" mass="24117">MLEIQNISKQFNSGKSNVTALNSINLKVETSEFLLIKGESGSGKSTLLFILGGMLQPSSGTIVVNDKDLCKLSEKERGSYRANEIGFVFQSYHLLPYLNVFENIMLPNTLTGAQINEADVFRIVEELGIKDRLYHKPSQLSAGEKQRVALARALIINPSLILADEPTGNLDEKNTIDVMNYLKAYQEKGGTVIMVTHGHLADTYATRTIRLDKGQLIT</sequence>
<dbReference type="PANTHER" id="PTHR42798:SF6">
    <property type="entry name" value="CELL DIVISION ATP-BINDING PROTEIN FTSE"/>
    <property type="match status" value="1"/>
</dbReference>
<evidence type="ECO:0000256" key="1">
    <source>
        <dbReference type="ARBA" id="ARBA00022448"/>
    </source>
</evidence>
<dbReference type="InterPro" id="IPR027417">
    <property type="entry name" value="P-loop_NTPase"/>
</dbReference>
<proteinExistence type="inferred from homology"/>
<reference evidence="7" key="1">
    <citation type="submission" date="2020-12" db="EMBL/GenBank/DDBJ databases">
        <title>Snuella sp. nov., isolated from sediment in Incheon.</title>
        <authorList>
            <person name="Kim W."/>
        </authorList>
    </citation>
    <scope>NUCLEOTIDE SEQUENCE</scope>
    <source>
        <strain evidence="7">CAU 1569</strain>
    </source>
</reference>
<dbReference type="CDD" id="cd03255">
    <property type="entry name" value="ABC_MJ0796_LolCDE_FtsE"/>
    <property type="match status" value="1"/>
</dbReference>
<evidence type="ECO:0000256" key="5">
    <source>
        <dbReference type="ARBA" id="ARBA00038388"/>
    </source>
</evidence>
<dbReference type="SMART" id="SM00382">
    <property type="entry name" value="AAA"/>
    <property type="match status" value="1"/>
</dbReference>
<dbReference type="PROSITE" id="PS50893">
    <property type="entry name" value="ABC_TRANSPORTER_2"/>
    <property type="match status" value="1"/>
</dbReference>
<protein>
    <submittedName>
        <fullName evidence="7">ABC transporter ATP-binding protein</fullName>
    </submittedName>
</protein>
<evidence type="ECO:0000256" key="3">
    <source>
        <dbReference type="ARBA" id="ARBA00022840"/>
    </source>
</evidence>
<dbReference type="Proteomes" id="UP000610931">
    <property type="component" value="Unassembled WGS sequence"/>
</dbReference>
<dbReference type="GO" id="GO:0022857">
    <property type="term" value="F:transmembrane transporter activity"/>
    <property type="evidence" value="ECO:0007669"/>
    <property type="project" value="UniProtKB-ARBA"/>
</dbReference>
<dbReference type="PROSITE" id="PS00211">
    <property type="entry name" value="ABC_TRANSPORTER_1"/>
    <property type="match status" value="1"/>
</dbReference>
<dbReference type="RefSeq" id="WP_199115719.1">
    <property type="nucleotide sequence ID" value="NZ_JAELVQ010000017.1"/>
</dbReference>
<gene>
    <name evidence="7" type="ORF">JF259_12760</name>
</gene>
<evidence type="ECO:0000256" key="2">
    <source>
        <dbReference type="ARBA" id="ARBA00022741"/>
    </source>
</evidence>
<dbReference type="InterPro" id="IPR017871">
    <property type="entry name" value="ABC_transporter-like_CS"/>
</dbReference>
<evidence type="ECO:0000256" key="4">
    <source>
        <dbReference type="ARBA" id="ARBA00022967"/>
    </source>
</evidence>
<comment type="caution">
    <text evidence="7">The sequence shown here is derived from an EMBL/GenBank/DDBJ whole genome shotgun (WGS) entry which is preliminary data.</text>
</comment>
<keyword evidence="2" id="KW-0547">Nucleotide-binding</keyword>
<keyword evidence="8" id="KW-1185">Reference proteome</keyword>
<dbReference type="SUPFAM" id="SSF52540">
    <property type="entry name" value="P-loop containing nucleoside triphosphate hydrolases"/>
    <property type="match status" value="1"/>
</dbReference>
<dbReference type="InterPro" id="IPR017911">
    <property type="entry name" value="MacB-like_ATP-bd"/>
</dbReference>
<feature type="domain" description="ABC transporter" evidence="6">
    <location>
        <begin position="2"/>
        <end position="217"/>
    </location>
</feature>
<dbReference type="Pfam" id="PF00005">
    <property type="entry name" value="ABC_tran"/>
    <property type="match status" value="1"/>
</dbReference>
<dbReference type="AlphaFoldDB" id="A0A8J7IYJ0"/>
<dbReference type="PROSITE" id="PS00675">
    <property type="entry name" value="SIGMA54_INTERACT_1"/>
    <property type="match status" value="1"/>
</dbReference>
<name>A0A8J7IYJ0_9FLAO</name>